<dbReference type="Proteomes" id="UP001221898">
    <property type="component" value="Unassembled WGS sequence"/>
</dbReference>
<organism evidence="1 2">
    <name type="scientific">Aldrovandia affinis</name>
    <dbReference type="NCBI Taxonomy" id="143900"/>
    <lineage>
        <taxon>Eukaryota</taxon>
        <taxon>Metazoa</taxon>
        <taxon>Chordata</taxon>
        <taxon>Craniata</taxon>
        <taxon>Vertebrata</taxon>
        <taxon>Euteleostomi</taxon>
        <taxon>Actinopterygii</taxon>
        <taxon>Neopterygii</taxon>
        <taxon>Teleostei</taxon>
        <taxon>Notacanthiformes</taxon>
        <taxon>Halosauridae</taxon>
        <taxon>Aldrovandia</taxon>
    </lineage>
</organism>
<proteinExistence type="predicted"/>
<comment type="caution">
    <text evidence="1">The sequence shown here is derived from an EMBL/GenBank/DDBJ whole genome shotgun (WGS) entry which is preliminary data.</text>
</comment>
<reference evidence="1" key="1">
    <citation type="journal article" date="2023" name="Science">
        <title>Genome structures resolve the early diversification of teleost fishes.</title>
        <authorList>
            <person name="Parey E."/>
            <person name="Louis A."/>
            <person name="Montfort J."/>
            <person name="Bouchez O."/>
            <person name="Roques C."/>
            <person name="Iampietro C."/>
            <person name="Lluch J."/>
            <person name="Castinel A."/>
            <person name="Donnadieu C."/>
            <person name="Desvignes T."/>
            <person name="Floi Bucao C."/>
            <person name="Jouanno E."/>
            <person name="Wen M."/>
            <person name="Mejri S."/>
            <person name="Dirks R."/>
            <person name="Jansen H."/>
            <person name="Henkel C."/>
            <person name="Chen W.J."/>
            <person name="Zahm M."/>
            <person name="Cabau C."/>
            <person name="Klopp C."/>
            <person name="Thompson A.W."/>
            <person name="Robinson-Rechavi M."/>
            <person name="Braasch I."/>
            <person name="Lecointre G."/>
            <person name="Bobe J."/>
            <person name="Postlethwait J.H."/>
            <person name="Berthelot C."/>
            <person name="Roest Crollius H."/>
            <person name="Guiguen Y."/>
        </authorList>
    </citation>
    <scope>NUCLEOTIDE SEQUENCE</scope>
    <source>
        <strain evidence="1">NC1722</strain>
    </source>
</reference>
<evidence type="ECO:0000313" key="2">
    <source>
        <dbReference type="Proteomes" id="UP001221898"/>
    </source>
</evidence>
<dbReference type="EMBL" id="JAINUG010000936">
    <property type="protein sequence ID" value="KAJ8361663.1"/>
    <property type="molecule type" value="Genomic_DNA"/>
</dbReference>
<name>A0AAD7R376_9TELE</name>
<keyword evidence="2" id="KW-1185">Reference proteome</keyword>
<accession>A0AAD7R376</accession>
<dbReference type="AlphaFoldDB" id="A0AAD7R376"/>
<gene>
    <name evidence="1" type="ORF">AAFF_G00432170</name>
</gene>
<protein>
    <submittedName>
        <fullName evidence="1">Uncharacterized protein</fullName>
    </submittedName>
</protein>
<sequence length="229" mass="25152">MYLTVHLEGKCLKAGTVVTPYWAFHTLCQYRAQGGGEVWLAGEHLQNLLQSTSPNWYKMHFDCCGDPATGLVSVDAFPWLLFEYRAHAVAVEVVCSGGKHRPSARTNRAINLGVAAYDLAMSLFFTEVTRGSATYPKAGALERYKTSCPRTVHQHVPHSDTLVTVADLIGDSVSVAVSGDLHSLLLDNLPMYHEGKRPVAVATSSALTDAFFPRNETRDRRRQMAEGNA</sequence>
<evidence type="ECO:0000313" key="1">
    <source>
        <dbReference type="EMBL" id="KAJ8361663.1"/>
    </source>
</evidence>